<dbReference type="EMBL" id="RQXW01000011">
    <property type="protein sequence ID" value="RTE65296.1"/>
    <property type="molecule type" value="Genomic_DNA"/>
</dbReference>
<dbReference type="PANTHER" id="PTHR35841:SF1">
    <property type="entry name" value="PHOSPHONATES-BINDING PERIPLASMIC PROTEIN"/>
    <property type="match status" value="1"/>
</dbReference>
<organism evidence="2 3">
    <name type="scientific">Amphritea opalescens</name>
    <dbReference type="NCBI Taxonomy" id="2490544"/>
    <lineage>
        <taxon>Bacteria</taxon>
        <taxon>Pseudomonadati</taxon>
        <taxon>Pseudomonadota</taxon>
        <taxon>Gammaproteobacteria</taxon>
        <taxon>Oceanospirillales</taxon>
        <taxon>Oceanospirillaceae</taxon>
        <taxon>Amphritea</taxon>
    </lineage>
</organism>
<dbReference type="PANTHER" id="PTHR35841">
    <property type="entry name" value="PHOSPHONATES-BINDING PERIPLASMIC PROTEIN"/>
    <property type="match status" value="1"/>
</dbReference>
<dbReference type="AlphaFoldDB" id="A0A430KPA7"/>
<accession>A0A430KPA7</accession>
<reference evidence="2 3" key="1">
    <citation type="submission" date="2018-11" db="EMBL/GenBank/DDBJ databases">
        <title>The draft genome sequence of Amphritea opalescens ANRC-JH13T.</title>
        <authorList>
            <person name="Fang Z."/>
            <person name="Zhang Y."/>
            <person name="Han X."/>
        </authorList>
    </citation>
    <scope>NUCLEOTIDE SEQUENCE [LARGE SCALE GENOMIC DNA]</scope>
    <source>
        <strain evidence="2 3">ANRC-JH13</strain>
    </source>
</reference>
<dbReference type="SUPFAM" id="SSF53850">
    <property type="entry name" value="Periplasmic binding protein-like II"/>
    <property type="match status" value="1"/>
</dbReference>
<dbReference type="OrthoDB" id="225238at2"/>
<dbReference type="Pfam" id="PF12974">
    <property type="entry name" value="Phosphonate-bd"/>
    <property type="match status" value="1"/>
</dbReference>
<keyword evidence="3" id="KW-1185">Reference proteome</keyword>
<proteinExistence type="predicted"/>
<dbReference type="RefSeq" id="WP_126159053.1">
    <property type="nucleotide sequence ID" value="NZ_RQXW01000011.1"/>
</dbReference>
<dbReference type="Gene3D" id="3.40.190.10">
    <property type="entry name" value="Periplasmic binding protein-like II"/>
    <property type="match status" value="2"/>
</dbReference>
<feature type="signal peptide" evidence="1">
    <location>
        <begin position="1"/>
        <end position="26"/>
    </location>
</feature>
<evidence type="ECO:0000256" key="1">
    <source>
        <dbReference type="SAM" id="SignalP"/>
    </source>
</evidence>
<sequence>MKKAWLAVRYASFILFIASLGWASHAAAEIKLSFGVYTADKPTVVVRAFKPLLKQLERFVSDDLGEPVTIKLQVASSYAAGVSDISLGRVDFSRLGPASYVETKAQQSGIQILALEAKNGKKRFSGVIAVGADSAIRRVSDLKGKRFAFGDESSTIGRYLVQQYLVEHGLHADDFSHYDYLDRHDKVGTAVALGQYDAGALKQGTYQRLVDNGAKLRILVMFYNVTKPWIARAGLDERVVTALRAGLLNITDPVALKGLQIHGFVEGDDHDYTVIRRAIDHNSRFFN</sequence>
<protein>
    <submittedName>
        <fullName evidence="2">Phosphonate ABC transporter substrate-binding protein</fullName>
    </submittedName>
</protein>
<gene>
    <name evidence="2" type="ORF">EH243_12725</name>
</gene>
<name>A0A430KPA7_9GAMM</name>
<keyword evidence="1" id="KW-0732">Signal</keyword>
<evidence type="ECO:0000313" key="2">
    <source>
        <dbReference type="EMBL" id="RTE65296.1"/>
    </source>
</evidence>
<evidence type="ECO:0000313" key="3">
    <source>
        <dbReference type="Proteomes" id="UP000283087"/>
    </source>
</evidence>
<comment type="caution">
    <text evidence="2">The sequence shown here is derived from an EMBL/GenBank/DDBJ whole genome shotgun (WGS) entry which is preliminary data.</text>
</comment>
<feature type="chain" id="PRO_5018977357" evidence="1">
    <location>
        <begin position="27"/>
        <end position="287"/>
    </location>
</feature>
<dbReference type="Proteomes" id="UP000283087">
    <property type="component" value="Unassembled WGS sequence"/>
</dbReference>